<comment type="caution">
    <text evidence="7">The sequence shown here is derived from an EMBL/GenBank/DDBJ whole genome shotgun (WGS) entry which is preliminary data.</text>
</comment>
<feature type="transmembrane region" description="Helical" evidence="6">
    <location>
        <begin position="21"/>
        <end position="43"/>
    </location>
</feature>
<reference evidence="7 8" key="1">
    <citation type="submission" date="2019-07" db="EMBL/GenBank/DDBJ databases">
        <title>Whole genome shotgun sequence of Cellulomonas xylanilytica NBRC 101102.</title>
        <authorList>
            <person name="Hosoyama A."/>
            <person name="Uohara A."/>
            <person name="Ohji S."/>
            <person name="Ichikawa N."/>
        </authorList>
    </citation>
    <scope>NUCLEOTIDE SEQUENCE [LARGE SCALE GENOMIC DNA]</scope>
    <source>
        <strain evidence="7 8">NBRC 101102</strain>
    </source>
</reference>
<keyword evidence="4 6" id="KW-1133">Transmembrane helix</keyword>
<sequence length="348" mass="36896">MTDEQLVPEAPARTRKQRLLVVGRWVLIVVVVAAAVWQVVYQWDEVKVALRQVNALSIAASFVAVVVGIVAGALSWQALLDDMGPKVGVARGGQVVLVGQLGKYVPGSVWAYVLQMELGRRYGIARARVFAASLFAAGIGVVASLVLGLAAIPVVMDGHQDLLWLFALLPLGLVCLLPRVMTYIASLVFRVLRRPPLEHRLGGRVVARSFGWALFSYTCFGVHLWILANSLVDPGIATLLLCVGTIAIGLTAGLFAVFLPSGVGVREAIIIAALGTVMTTGAATGLAVASRLIFTVADLLVAGAAALVAVLVQRRSLEHTAVDEQDHPEILHDPNASLVGDHAQPLPR</sequence>
<comment type="subcellular location">
    <subcellularLocation>
        <location evidence="1">Cell membrane</location>
        <topology evidence="1">Multi-pass membrane protein</topology>
    </subcellularLocation>
</comment>
<evidence type="ECO:0000256" key="6">
    <source>
        <dbReference type="SAM" id="Phobius"/>
    </source>
</evidence>
<proteinExistence type="predicted"/>
<dbReference type="InterPro" id="IPR022791">
    <property type="entry name" value="L-PG_synthase/AglD"/>
</dbReference>
<feature type="transmembrane region" description="Helical" evidence="6">
    <location>
        <begin position="292"/>
        <end position="312"/>
    </location>
</feature>
<gene>
    <name evidence="7" type="ORF">CXY01_21720</name>
</gene>
<evidence type="ECO:0000313" key="7">
    <source>
        <dbReference type="EMBL" id="GEK21652.1"/>
    </source>
</evidence>
<evidence type="ECO:0000256" key="1">
    <source>
        <dbReference type="ARBA" id="ARBA00004651"/>
    </source>
</evidence>
<feature type="transmembrane region" description="Helical" evidence="6">
    <location>
        <begin position="55"/>
        <end position="76"/>
    </location>
</feature>
<evidence type="ECO:0000256" key="5">
    <source>
        <dbReference type="ARBA" id="ARBA00023136"/>
    </source>
</evidence>
<dbReference type="Pfam" id="PF03706">
    <property type="entry name" value="LPG_synthase_TM"/>
    <property type="match status" value="1"/>
</dbReference>
<evidence type="ECO:0000313" key="8">
    <source>
        <dbReference type="Proteomes" id="UP000321118"/>
    </source>
</evidence>
<dbReference type="OrthoDB" id="6057470at2"/>
<evidence type="ECO:0000256" key="2">
    <source>
        <dbReference type="ARBA" id="ARBA00022475"/>
    </source>
</evidence>
<evidence type="ECO:0000256" key="3">
    <source>
        <dbReference type="ARBA" id="ARBA00022692"/>
    </source>
</evidence>
<name>A0A510V447_9CELL</name>
<dbReference type="EMBL" id="BJUB01000006">
    <property type="protein sequence ID" value="GEK21652.1"/>
    <property type="molecule type" value="Genomic_DNA"/>
</dbReference>
<keyword evidence="8" id="KW-1185">Reference proteome</keyword>
<keyword evidence="5 6" id="KW-0472">Membrane</keyword>
<feature type="transmembrane region" description="Helical" evidence="6">
    <location>
        <begin position="268"/>
        <end position="286"/>
    </location>
</feature>
<dbReference type="GO" id="GO:0005886">
    <property type="term" value="C:plasma membrane"/>
    <property type="evidence" value="ECO:0007669"/>
    <property type="project" value="UniProtKB-SubCell"/>
</dbReference>
<feature type="transmembrane region" description="Helical" evidence="6">
    <location>
        <begin position="234"/>
        <end position="259"/>
    </location>
</feature>
<evidence type="ECO:0000256" key="4">
    <source>
        <dbReference type="ARBA" id="ARBA00022989"/>
    </source>
</evidence>
<protein>
    <submittedName>
        <fullName evidence="7">Membrane protein</fullName>
    </submittedName>
</protein>
<dbReference type="AlphaFoldDB" id="A0A510V447"/>
<feature type="transmembrane region" description="Helical" evidence="6">
    <location>
        <begin position="129"/>
        <end position="156"/>
    </location>
</feature>
<feature type="transmembrane region" description="Helical" evidence="6">
    <location>
        <begin position="210"/>
        <end position="228"/>
    </location>
</feature>
<dbReference type="RefSeq" id="WP_146927443.1">
    <property type="nucleotide sequence ID" value="NZ_BJUB01000006.1"/>
</dbReference>
<keyword evidence="3 6" id="KW-0812">Transmembrane</keyword>
<feature type="transmembrane region" description="Helical" evidence="6">
    <location>
        <begin position="162"/>
        <end position="189"/>
    </location>
</feature>
<organism evidence="7 8">
    <name type="scientific">Cellulomonas xylanilytica</name>
    <dbReference type="NCBI Taxonomy" id="233583"/>
    <lineage>
        <taxon>Bacteria</taxon>
        <taxon>Bacillati</taxon>
        <taxon>Actinomycetota</taxon>
        <taxon>Actinomycetes</taxon>
        <taxon>Micrococcales</taxon>
        <taxon>Cellulomonadaceae</taxon>
        <taxon>Cellulomonas</taxon>
    </lineage>
</organism>
<accession>A0A510V447</accession>
<keyword evidence="2" id="KW-1003">Cell membrane</keyword>
<dbReference type="Proteomes" id="UP000321118">
    <property type="component" value="Unassembled WGS sequence"/>
</dbReference>